<accession>A0ABU9TUE1</accession>
<evidence type="ECO:0000256" key="1">
    <source>
        <dbReference type="SAM" id="Phobius"/>
    </source>
</evidence>
<feature type="transmembrane region" description="Helical" evidence="1">
    <location>
        <begin position="61"/>
        <end position="82"/>
    </location>
</feature>
<keyword evidence="1" id="KW-0812">Transmembrane</keyword>
<dbReference type="RefSeq" id="WP_067988382.1">
    <property type="nucleotide sequence ID" value="NZ_CAXBCE010000030.1"/>
</dbReference>
<comment type="caution">
    <text evidence="2">The sequence shown here is derived from an EMBL/GenBank/DDBJ whole genome shotgun (WGS) entry which is preliminary data.</text>
</comment>
<name>A0ABU9TUE1_9GAMM</name>
<dbReference type="Proteomes" id="UP001449225">
    <property type="component" value="Unassembled WGS sequence"/>
</dbReference>
<gene>
    <name evidence="2" type="ORF">WNY58_13015</name>
</gene>
<evidence type="ECO:0000313" key="3">
    <source>
        <dbReference type="Proteomes" id="UP001449225"/>
    </source>
</evidence>
<dbReference type="EMBL" id="JBBMRA010000013">
    <property type="protein sequence ID" value="MEM5537310.1"/>
    <property type="molecule type" value="Genomic_DNA"/>
</dbReference>
<reference evidence="2 3" key="1">
    <citation type="submission" date="2024-03" db="EMBL/GenBank/DDBJ databases">
        <title>Community enrichment and isolation of bacterial strains for fucoidan degradation.</title>
        <authorList>
            <person name="Sichert A."/>
        </authorList>
    </citation>
    <scope>NUCLEOTIDE SEQUENCE [LARGE SCALE GENOMIC DNA]</scope>
    <source>
        <strain evidence="2 3">AS76</strain>
    </source>
</reference>
<keyword evidence="3" id="KW-1185">Reference proteome</keyword>
<proteinExistence type="predicted"/>
<protein>
    <submittedName>
        <fullName evidence="2">Uncharacterized protein</fullName>
    </submittedName>
</protein>
<keyword evidence="1" id="KW-0472">Membrane</keyword>
<sequence length="92" mass="10245">MLKIGLVLLVIPALILMTVFFIDQSTVAACAEQGGSYNYQLNECDLQAKHPFTPLMVRHPLLVNGMMLLSVIGLLLCMKGLLWRPQKGFKND</sequence>
<organism evidence="2 3">
    <name type="scientific">Neptuniibacter pectenicola</name>
    <dbReference type="NCBI Taxonomy" id="1806669"/>
    <lineage>
        <taxon>Bacteria</taxon>
        <taxon>Pseudomonadati</taxon>
        <taxon>Pseudomonadota</taxon>
        <taxon>Gammaproteobacteria</taxon>
        <taxon>Oceanospirillales</taxon>
        <taxon>Oceanospirillaceae</taxon>
        <taxon>Neptuniibacter</taxon>
    </lineage>
</organism>
<keyword evidence="1" id="KW-1133">Transmembrane helix</keyword>
<evidence type="ECO:0000313" key="2">
    <source>
        <dbReference type="EMBL" id="MEM5537310.1"/>
    </source>
</evidence>